<evidence type="ECO:0000259" key="3">
    <source>
        <dbReference type="PROSITE" id="PS50206"/>
    </source>
</evidence>
<dbReference type="Proteomes" id="UP000054988">
    <property type="component" value="Unassembled WGS sequence"/>
</dbReference>
<dbReference type="Pfam" id="PF00581">
    <property type="entry name" value="Rhodanese"/>
    <property type="match status" value="2"/>
</dbReference>
<dbReference type="InterPro" id="IPR001763">
    <property type="entry name" value="Rhodanese-like_dom"/>
</dbReference>
<dbReference type="PROSITE" id="PS50206">
    <property type="entry name" value="RHODANESE_3"/>
    <property type="match status" value="2"/>
</dbReference>
<protein>
    <recommendedName>
        <fullName evidence="3">Rhodanese domain-containing protein</fullName>
    </recommendedName>
</protein>
<dbReference type="InterPro" id="IPR045078">
    <property type="entry name" value="TST/MPST-like"/>
</dbReference>
<dbReference type="CDD" id="cd01448">
    <property type="entry name" value="TST_Repeat_1"/>
    <property type="match status" value="1"/>
</dbReference>
<organism evidence="4 5">
    <name type="scientific">Moniliophthora roreri</name>
    <name type="common">Frosty pod rot fungus</name>
    <name type="synonym">Monilia roreri</name>
    <dbReference type="NCBI Taxonomy" id="221103"/>
    <lineage>
        <taxon>Eukaryota</taxon>
        <taxon>Fungi</taxon>
        <taxon>Dikarya</taxon>
        <taxon>Basidiomycota</taxon>
        <taxon>Agaricomycotina</taxon>
        <taxon>Agaricomycetes</taxon>
        <taxon>Agaricomycetidae</taxon>
        <taxon>Agaricales</taxon>
        <taxon>Marasmiineae</taxon>
        <taxon>Marasmiaceae</taxon>
        <taxon>Moniliophthora</taxon>
    </lineage>
</organism>
<reference evidence="4 5" key="1">
    <citation type="submission" date="2015-12" db="EMBL/GenBank/DDBJ databases">
        <title>Draft genome sequence of Moniliophthora roreri, the causal agent of frosty pod rot of cacao.</title>
        <authorList>
            <person name="Aime M.C."/>
            <person name="Diaz-Valderrama J.R."/>
            <person name="Kijpornyongpan T."/>
            <person name="Phillips-Mora W."/>
        </authorList>
    </citation>
    <scope>NUCLEOTIDE SEQUENCE [LARGE SCALE GENOMIC DNA]</scope>
    <source>
        <strain evidence="4 5">MCA 2952</strain>
    </source>
</reference>
<dbReference type="EMBL" id="LATX01001501">
    <property type="protein sequence ID" value="KTB41239.1"/>
    <property type="molecule type" value="Genomic_DNA"/>
</dbReference>
<dbReference type="eggNOG" id="KOG1529">
    <property type="taxonomic scope" value="Eukaryota"/>
</dbReference>
<evidence type="ECO:0000313" key="4">
    <source>
        <dbReference type="EMBL" id="KTB41239.1"/>
    </source>
</evidence>
<sequence>MFLRRSLHLGLSRLAMQPYSTSSGAPYLLAPRELQDLLQAKKDIAVLDATWFMPNSPRNAREEYINKHLPSAQFLDLDEVEPFRHCHYYYFGLQKRLQVASSHELGLKHMLPSEDVFARACENFGINSRTHVVIYDTHGVFSSPRALYMFRSFGHTESSIINGGLPRWVSEGLPTESGSAEPPRKADYPKPSFDELAVRSYEQMVNNSFGDIMSPQTELVLDARSRGRYLGSEPEPRPGLSSGHIPNSFSLPFTLFLQSHETPDSSFTTFKPAPEVLKALEESIGPKNAQSVVNGEKGVITSCGSGMTAGILWLGLKLLGSRKVSLYDESWTGYAMRPESKIDKE</sequence>
<evidence type="ECO:0000313" key="5">
    <source>
        <dbReference type="Proteomes" id="UP000054988"/>
    </source>
</evidence>
<keyword evidence="1" id="KW-0808">Transferase</keyword>
<dbReference type="SMART" id="SM00450">
    <property type="entry name" value="RHOD"/>
    <property type="match status" value="2"/>
</dbReference>
<keyword evidence="2" id="KW-0677">Repeat</keyword>
<feature type="domain" description="Rhodanese" evidence="3">
    <location>
        <begin position="40"/>
        <end position="177"/>
    </location>
</feature>
<proteinExistence type="predicted"/>
<evidence type="ECO:0000256" key="2">
    <source>
        <dbReference type="ARBA" id="ARBA00022737"/>
    </source>
</evidence>
<dbReference type="CDD" id="cd01449">
    <property type="entry name" value="TST_Repeat_2"/>
    <property type="match status" value="1"/>
</dbReference>
<dbReference type="PANTHER" id="PTHR11364">
    <property type="entry name" value="THIOSULFATE SULFERTANSFERASE"/>
    <property type="match status" value="1"/>
</dbReference>
<gene>
    <name evidence="4" type="ORF">WG66_6207</name>
</gene>
<dbReference type="Gene3D" id="3.40.250.10">
    <property type="entry name" value="Rhodanese-like domain"/>
    <property type="match status" value="2"/>
</dbReference>
<comment type="caution">
    <text evidence="4">The sequence shown here is derived from an EMBL/GenBank/DDBJ whole genome shotgun (WGS) entry which is preliminary data.</text>
</comment>
<accession>A0A0W0FY19</accession>
<dbReference type="InterPro" id="IPR036873">
    <property type="entry name" value="Rhodanese-like_dom_sf"/>
</dbReference>
<dbReference type="AlphaFoldDB" id="A0A0W0FY19"/>
<dbReference type="SUPFAM" id="SSF52821">
    <property type="entry name" value="Rhodanese/Cell cycle control phosphatase"/>
    <property type="match status" value="2"/>
</dbReference>
<feature type="domain" description="Rhodanese" evidence="3">
    <location>
        <begin position="214"/>
        <end position="343"/>
    </location>
</feature>
<dbReference type="GO" id="GO:0004792">
    <property type="term" value="F:thiosulfate-cyanide sulfurtransferase activity"/>
    <property type="evidence" value="ECO:0007669"/>
    <property type="project" value="TreeGrafter"/>
</dbReference>
<dbReference type="GO" id="GO:0005739">
    <property type="term" value="C:mitochondrion"/>
    <property type="evidence" value="ECO:0007669"/>
    <property type="project" value="TreeGrafter"/>
</dbReference>
<name>A0A0W0FY19_MONRR</name>
<dbReference type="PANTHER" id="PTHR11364:SF27">
    <property type="entry name" value="SULFURTRANSFERASE"/>
    <property type="match status" value="1"/>
</dbReference>
<evidence type="ECO:0000256" key="1">
    <source>
        <dbReference type="ARBA" id="ARBA00022679"/>
    </source>
</evidence>